<feature type="domain" description="CcmH/CycL/Ccl2/NrfF N-terminal" evidence="6">
    <location>
        <begin position="13"/>
        <end position="104"/>
    </location>
</feature>
<proteinExistence type="inferred from homology"/>
<keyword evidence="4 5" id="KW-0408">Iron</keyword>
<dbReference type="EMBL" id="ABEU02000003">
    <property type="status" value="NOT_ANNOTATED_CDS"/>
    <property type="molecule type" value="Genomic_DNA"/>
</dbReference>
<dbReference type="EnsemblPlants" id="Pp3c3_29950V3.11">
    <property type="protein sequence ID" value="Pp3c3_29950V3.11"/>
    <property type="gene ID" value="Pp3c3_29950"/>
</dbReference>
<dbReference type="RefSeq" id="XP_024370972.1">
    <property type="nucleotide sequence ID" value="XM_024515204.2"/>
</dbReference>
<reference evidence="7 8" key="1">
    <citation type="journal article" date="2008" name="Science">
        <title>The Physcomitrella genome reveals evolutionary insights into the conquest of land by plants.</title>
        <authorList>
            <person name="Rensing S."/>
            <person name="Lang D."/>
            <person name="Zimmer A."/>
            <person name="Terry A."/>
            <person name="Salamov A."/>
            <person name="Shapiro H."/>
            <person name="Nishiyama T."/>
            <person name="Perroud P.-F."/>
            <person name="Lindquist E."/>
            <person name="Kamisugi Y."/>
            <person name="Tanahashi T."/>
            <person name="Sakakibara K."/>
            <person name="Fujita T."/>
            <person name="Oishi K."/>
            <person name="Shin-I T."/>
            <person name="Kuroki Y."/>
            <person name="Toyoda A."/>
            <person name="Suzuki Y."/>
            <person name="Hashimoto A."/>
            <person name="Yamaguchi K."/>
            <person name="Sugano A."/>
            <person name="Kohara Y."/>
            <person name="Fujiyama A."/>
            <person name="Anterola A."/>
            <person name="Aoki S."/>
            <person name="Ashton N."/>
            <person name="Barbazuk W.B."/>
            <person name="Barker E."/>
            <person name="Bennetzen J."/>
            <person name="Bezanilla M."/>
            <person name="Blankenship R."/>
            <person name="Cho S.H."/>
            <person name="Dutcher S."/>
            <person name="Estelle M."/>
            <person name="Fawcett J.A."/>
            <person name="Gundlach H."/>
            <person name="Hanada K."/>
            <person name="Heyl A."/>
            <person name="Hicks K.A."/>
            <person name="Hugh J."/>
            <person name="Lohr M."/>
            <person name="Mayer K."/>
            <person name="Melkozernov A."/>
            <person name="Murata T."/>
            <person name="Nelson D."/>
            <person name="Pils B."/>
            <person name="Prigge M."/>
            <person name="Reiss B."/>
            <person name="Renner T."/>
            <person name="Rombauts S."/>
            <person name="Rushton P."/>
            <person name="Sanderfoot A."/>
            <person name="Schween G."/>
            <person name="Shiu S.-H."/>
            <person name="Stueber K."/>
            <person name="Theodoulou F.L."/>
            <person name="Tu H."/>
            <person name="Van de Peer Y."/>
            <person name="Verrier P.J."/>
            <person name="Waters E."/>
            <person name="Wood A."/>
            <person name="Yang L."/>
            <person name="Cove D."/>
            <person name="Cuming A."/>
            <person name="Hasebe M."/>
            <person name="Lucas S."/>
            <person name="Mishler D.B."/>
            <person name="Reski R."/>
            <person name="Grigoriev I."/>
            <person name="Quatrano R.S."/>
            <person name="Boore J.L."/>
        </authorList>
    </citation>
    <scope>NUCLEOTIDE SEQUENCE [LARGE SCALE GENOMIC DNA]</scope>
    <source>
        <strain evidence="7 8">cv. Gransden 2004</strain>
    </source>
</reference>
<dbReference type="AlphaFoldDB" id="A0A7I4DJY7"/>
<dbReference type="Gramene" id="Pp3c3_29950V3.11">
    <property type="protein sequence ID" value="Pp3c3_29950V3.11"/>
    <property type="gene ID" value="Pp3c3_29950"/>
</dbReference>
<gene>
    <name evidence="7" type="primary">LOC112280118</name>
</gene>
<dbReference type="GO" id="GO:0046872">
    <property type="term" value="F:metal ion binding"/>
    <property type="evidence" value="ECO:0007669"/>
    <property type="project" value="UniProtKB-KW"/>
</dbReference>
<dbReference type="GO" id="GO:0005743">
    <property type="term" value="C:mitochondrial inner membrane"/>
    <property type="evidence" value="ECO:0007669"/>
    <property type="project" value="UniProtKB-SubCell"/>
</dbReference>
<sequence>MADDDTHSSSVEDRVRAAQVEARARHISHNVRCLECGHQSIEESAADIAVRLRKVIRDDIRAGKTDNEIYERLTTEYGETILYSPAFDAQTAVLWLGPEPHFIVEGRSSGMWVEWRMLSLKASRLPQVSTECLSH</sequence>
<dbReference type="GeneID" id="112280118"/>
<accession>A0A7I4DJY7</accession>
<name>A0A7I4DJY7_PHYPA</name>
<dbReference type="EnsemblPlants" id="Pp3c3_29950V3.5">
    <property type="protein sequence ID" value="Pp3c3_29950V3.5"/>
    <property type="gene ID" value="Pp3c3_29950"/>
</dbReference>
<evidence type="ECO:0000313" key="8">
    <source>
        <dbReference type="Proteomes" id="UP000006727"/>
    </source>
</evidence>
<dbReference type="InterPro" id="IPR005616">
    <property type="entry name" value="CcmH/CycL/Ccl2/NrfF_N"/>
</dbReference>
<keyword evidence="5" id="KW-0472">Membrane</keyword>
<dbReference type="InterPro" id="IPR038297">
    <property type="entry name" value="CcmH/CycL/NrfF/Ccl2_sf"/>
</dbReference>
<evidence type="ECO:0000256" key="1">
    <source>
        <dbReference type="ARBA" id="ARBA00010342"/>
    </source>
</evidence>
<keyword evidence="5" id="KW-0496">Mitochondrion</keyword>
<keyword evidence="5" id="KW-0999">Mitochondrion inner membrane</keyword>
<comment type="similarity">
    <text evidence="1 5">Belongs to the CcmH/CycL/Ccl2/NrfF family.</text>
</comment>
<dbReference type="Gene3D" id="1.10.8.640">
    <property type="entry name" value="Cytochrome C biogenesis protein"/>
    <property type="match status" value="1"/>
</dbReference>
<reference evidence="7 8" key="2">
    <citation type="journal article" date="2018" name="Plant J.">
        <title>The Physcomitrella patens chromosome-scale assembly reveals moss genome structure and evolution.</title>
        <authorList>
            <person name="Lang D."/>
            <person name="Ullrich K.K."/>
            <person name="Murat F."/>
            <person name="Fuchs J."/>
            <person name="Jenkins J."/>
            <person name="Haas F.B."/>
            <person name="Piednoel M."/>
            <person name="Gundlach H."/>
            <person name="Van Bel M."/>
            <person name="Meyberg R."/>
            <person name="Vives C."/>
            <person name="Morata J."/>
            <person name="Symeonidi A."/>
            <person name="Hiss M."/>
            <person name="Muchero W."/>
            <person name="Kamisugi Y."/>
            <person name="Saleh O."/>
            <person name="Blanc G."/>
            <person name="Decker E.L."/>
            <person name="van Gessel N."/>
            <person name="Grimwood J."/>
            <person name="Hayes R.D."/>
            <person name="Graham S.W."/>
            <person name="Gunter L.E."/>
            <person name="McDaniel S.F."/>
            <person name="Hoernstein S.N.W."/>
            <person name="Larsson A."/>
            <person name="Li F.W."/>
            <person name="Perroud P.F."/>
            <person name="Phillips J."/>
            <person name="Ranjan P."/>
            <person name="Rokshar D.S."/>
            <person name="Rothfels C.J."/>
            <person name="Schneider L."/>
            <person name="Shu S."/>
            <person name="Stevenson D.W."/>
            <person name="Thummler F."/>
            <person name="Tillich M."/>
            <person name="Villarreal Aguilar J.C."/>
            <person name="Widiez T."/>
            <person name="Wong G.K."/>
            <person name="Wymore A."/>
            <person name="Zhang Y."/>
            <person name="Zimmer A.D."/>
            <person name="Quatrano R.S."/>
            <person name="Mayer K.F.X."/>
            <person name="Goodstein D."/>
            <person name="Casacuberta J.M."/>
            <person name="Vandepoele K."/>
            <person name="Reski R."/>
            <person name="Cuming A.C."/>
            <person name="Tuskan G.A."/>
            <person name="Maumus F."/>
            <person name="Salse J."/>
            <person name="Schmutz J."/>
            <person name="Rensing S.A."/>
        </authorList>
    </citation>
    <scope>NUCLEOTIDE SEQUENCE [LARGE SCALE GENOMIC DNA]</scope>
    <source>
        <strain evidence="7 8">cv. Gransden 2004</strain>
    </source>
</reference>
<evidence type="ECO:0000256" key="5">
    <source>
        <dbReference type="RuleBase" id="RU364112"/>
    </source>
</evidence>
<dbReference type="PANTHER" id="PTHR47601:SF1">
    <property type="entry name" value="CYTOCHROME C-TYPE BIOGENESIS CCMH-LIKE MITOCHONDRIAL PROTEIN"/>
    <property type="match status" value="1"/>
</dbReference>
<dbReference type="Pfam" id="PF03918">
    <property type="entry name" value="CcmH"/>
    <property type="match status" value="1"/>
</dbReference>
<keyword evidence="8" id="KW-1185">Reference proteome</keyword>
<keyword evidence="2 5" id="KW-0349">Heme</keyword>
<evidence type="ECO:0000256" key="4">
    <source>
        <dbReference type="ARBA" id="ARBA00023004"/>
    </source>
</evidence>
<dbReference type="PANTHER" id="PTHR47601">
    <property type="match status" value="1"/>
</dbReference>
<dbReference type="Gramene" id="Pp3c3_29950V3.10">
    <property type="protein sequence ID" value="Pp3c3_29950V3.10"/>
    <property type="gene ID" value="Pp3c3_29950"/>
</dbReference>
<evidence type="ECO:0000313" key="7">
    <source>
        <dbReference type="EnsemblPlants" id="Pp3c3_29950V3.6"/>
    </source>
</evidence>
<evidence type="ECO:0000259" key="6">
    <source>
        <dbReference type="Pfam" id="PF03918"/>
    </source>
</evidence>
<comment type="subcellular location">
    <subcellularLocation>
        <location evidence="5">Mitochondrion inner membrane</location>
    </subcellularLocation>
</comment>
<dbReference type="EnsemblPlants" id="Pp3c3_29950V3.6">
    <property type="protein sequence ID" value="Pp3c3_29950V3.6"/>
    <property type="gene ID" value="Pp3c3_29950"/>
</dbReference>
<keyword evidence="3 5" id="KW-0479">Metal-binding</keyword>
<reference evidence="7" key="3">
    <citation type="submission" date="2020-12" db="UniProtKB">
        <authorList>
            <consortium name="EnsemblPlants"/>
        </authorList>
    </citation>
    <scope>IDENTIFICATION</scope>
</reference>
<organism evidence="7 8">
    <name type="scientific">Physcomitrium patens</name>
    <name type="common">Spreading-leaved earth moss</name>
    <name type="synonym">Physcomitrella patens</name>
    <dbReference type="NCBI Taxonomy" id="3218"/>
    <lineage>
        <taxon>Eukaryota</taxon>
        <taxon>Viridiplantae</taxon>
        <taxon>Streptophyta</taxon>
        <taxon>Embryophyta</taxon>
        <taxon>Bryophyta</taxon>
        <taxon>Bryophytina</taxon>
        <taxon>Bryopsida</taxon>
        <taxon>Funariidae</taxon>
        <taxon>Funariales</taxon>
        <taxon>Funariaceae</taxon>
        <taxon>Physcomitrium</taxon>
    </lineage>
</organism>
<evidence type="ECO:0000256" key="3">
    <source>
        <dbReference type="ARBA" id="ARBA00022723"/>
    </source>
</evidence>
<evidence type="ECO:0000256" key="2">
    <source>
        <dbReference type="ARBA" id="ARBA00022617"/>
    </source>
</evidence>
<dbReference type="Gramene" id="Pp3c3_29950V3.5">
    <property type="protein sequence ID" value="Pp3c3_29950V3.5"/>
    <property type="gene ID" value="Pp3c3_29950"/>
</dbReference>
<dbReference type="Gramene" id="Pp3c3_29950V3.6">
    <property type="protein sequence ID" value="Pp3c3_29950V3.6"/>
    <property type="gene ID" value="Pp3c3_29950"/>
</dbReference>
<dbReference type="CDD" id="cd16378">
    <property type="entry name" value="CcmH_N"/>
    <property type="match status" value="1"/>
</dbReference>
<protein>
    <recommendedName>
        <fullName evidence="5">Cytochrome c-type biogenesis protein</fullName>
    </recommendedName>
</protein>
<dbReference type="Proteomes" id="UP000006727">
    <property type="component" value="Chromosome 3"/>
</dbReference>
<dbReference type="EnsemblPlants" id="Pp3c3_29950V3.10">
    <property type="protein sequence ID" value="Pp3c3_29950V3.10"/>
    <property type="gene ID" value="Pp3c3_29950"/>
</dbReference>